<evidence type="ECO:0000259" key="1">
    <source>
        <dbReference type="Pfam" id="PF12697"/>
    </source>
</evidence>
<dbReference type="SUPFAM" id="SSF53474">
    <property type="entry name" value="alpha/beta-Hydrolases"/>
    <property type="match status" value="1"/>
</dbReference>
<dbReference type="PANTHER" id="PTHR10992:SF1086">
    <property type="entry name" value="AB HYDROLASE-1 DOMAIN-CONTAINING PROTEIN"/>
    <property type="match status" value="1"/>
</dbReference>
<dbReference type="PANTHER" id="PTHR10992">
    <property type="entry name" value="METHYLESTERASE FAMILY MEMBER"/>
    <property type="match status" value="1"/>
</dbReference>
<feature type="domain" description="AB hydrolase-1" evidence="1">
    <location>
        <begin position="5"/>
        <end position="226"/>
    </location>
</feature>
<dbReference type="Proteomes" id="UP000483035">
    <property type="component" value="Unassembled WGS sequence"/>
</dbReference>
<comment type="caution">
    <text evidence="2">The sequence shown here is derived from an EMBL/GenBank/DDBJ whole genome shotgun (WGS) entry which is preliminary data.</text>
</comment>
<dbReference type="EMBL" id="WUEY01000039">
    <property type="protein sequence ID" value="NEI74790.1"/>
    <property type="molecule type" value="Genomic_DNA"/>
</dbReference>
<dbReference type="InterPro" id="IPR045889">
    <property type="entry name" value="MES/HNL"/>
</dbReference>
<organism evidence="2 3">
    <name type="scientific">Rhizobium lusitanum</name>
    <dbReference type="NCBI Taxonomy" id="293958"/>
    <lineage>
        <taxon>Bacteria</taxon>
        <taxon>Pseudomonadati</taxon>
        <taxon>Pseudomonadota</taxon>
        <taxon>Alphaproteobacteria</taxon>
        <taxon>Hyphomicrobiales</taxon>
        <taxon>Rhizobiaceae</taxon>
        <taxon>Rhizobium/Agrobacterium group</taxon>
        <taxon>Rhizobium</taxon>
    </lineage>
</organism>
<gene>
    <name evidence="2" type="ORF">GR212_35195</name>
</gene>
<reference evidence="2 3" key="1">
    <citation type="submission" date="2019-12" db="EMBL/GenBank/DDBJ databases">
        <title>Rhizobium genotypes associated with high levels of biological nitrogen fixation by grain legumes in a temperate-maritime cropping system.</title>
        <authorList>
            <person name="Maluk M."/>
            <person name="Francesc Ferrando Molina F."/>
            <person name="Lopez Del Egido L."/>
            <person name="Lafos M."/>
            <person name="Langarica-Fuentes A."/>
            <person name="Gebre Yohannes G."/>
            <person name="Young M.W."/>
            <person name="Martin P."/>
            <person name="Gantlett R."/>
            <person name="Kenicer G."/>
            <person name="Hawes C."/>
            <person name="Begg G.S."/>
            <person name="Quilliam R.S."/>
            <person name="Squire G.R."/>
            <person name="Poole P.S."/>
            <person name="Young P.W."/>
            <person name="Iannetta P.M."/>
            <person name="James E.K."/>
        </authorList>
    </citation>
    <scope>NUCLEOTIDE SEQUENCE [LARGE SCALE GENOMIC DNA]</scope>
    <source>
        <strain evidence="2 3">JHI1118</strain>
    </source>
</reference>
<dbReference type="GO" id="GO:0080032">
    <property type="term" value="F:methyl jasmonate esterase activity"/>
    <property type="evidence" value="ECO:0007669"/>
    <property type="project" value="TreeGrafter"/>
</dbReference>
<evidence type="ECO:0000313" key="3">
    <source>
        <dbReference type="Proteomes" id="UP000483035"/>
    </source>
</evidence>
<keyword evidence="2" id="KW-0378">Hydrolase</keyword>
<dbReference type="Pfam" id="PF12697">
    <property type="entry name" value="Abhydrolase_6"/>
    <property type="match status" value="1"/>
</dbReference>
<evidence type="ECO:0000313" key="2">
    <source>
        <dbReference type="EMBL" id="NEI74790.1"/>
    </source>
</evidence>
<proteinExistence type="predicted"/>
<name>A0A6L9ULS8_9HYPH</name>
<sequence length="239" mass="25894">MANYVLVHGTWRGAWVWGEVAASLRARGHAVFTPTLSGLGERSNAATGTVNLSTHIRDISNVLMYQQLEDVILCGHSYAGMVISGVADAMPERIRTLFYLDAWIPSDGDSVASLSGPEIFDLLTTAGAGEGFAIPPSPVETFGGREENYDLIRSLSSPQPVATFLETINLRGGLEKVADKRFILAEKWTPNPFEKYAAIARSSGWKFSSFYAGHEAMLDEPLGLARILSADFGLTGQPR</sequence>
<dbReference type="InterPro" id="IPR029058">
    <property type="entry name" value="AB_hydrolase_fold"/>
</dbReference>
<protein>
    <submittedName>
        <fullName evidence="2">Alpha/beta fold hydrolase</fullName>
    </submittedName>
</protein>
<dbReference type="GO" id="GO:0080030">
    <property type="term" value="F:methyl indole-3-acetate esterase activity"/>
    <property type="evidence" value="ECO:0007669"/>
    <property type="project" value="TreeGrafter"/>
</dbReference>
<dbReference type="AlphaFoldDB" id="A0A6L9ULS8"/>
<accession>A0A6L9ULS8</accession>
<dbReference type="InterPro" id="IPR000073">
    <property type="entry name" value="AB_hydrolase_1"/>
</dbReference>
<dbReference type="RefSeq" id="WP_163994450.1">
    <property type="nucleotide sequence ID" value="NZ_WUEY01000039.1"/>
</dbReference>
<dbReference type="Gene3D" id="3.40.50.1820">
    <property type="entry name" value="alpha/beta hydrolase"/>
    <property type="match status" value="1"/>
</dbReference>